<reference evidence="2 3" key="1">
    <citation type="submission" date="2019-07" db="EMBL/GenBank/DDBJ databases">
        <title>De Novo Assembly of kiwifruit Actinidia rufa.</title>
        <authorList>
            <person name="Sugita-Konishi S."/>
            <person name="Sato K."/>
            <person name="Mori E."/>
            <person name="Abe Y."/>
            <person name="Kisaki G."/>
            <person name="Hamano K."/>
            <person name="Suezawa K."/>
            <person name="Otani M."/>
            <person name="Fukuda T."/>
            <person name="Manabe T."/>
            <person name="Gomi K."/>
            <person name="Tabuchi M."/>
            <person name="Akimitsu K."/>
            <person name="Kataoka I."/>
        </authorList>
    </citation>
    <scope>NUCLEOTIDE SEQUENCE [LARGE SCALE GENOMIC DNA]</scope>
    <source>
        <strain evidence="3">cv. Fuchu</strain>
    </source>
</reference>
<name>A0A7J0EPP9_9ERIC</name>
<evidence type="ECO:0000313" key="2">
    <source>
        <dbReference type="EMBL" id="GFY88465.1"/>
    </source>
</evidence>
<comment type="caution">
    <text evidence="2">The sequence shown here is derived from an EMBL/GenBank/DDBJ whole genome shotgun (WGS) entry which is preliminary data.</text>
</comment>
<organism evidence="2 3">
    <name type="scientific">Actinidia rufa</name>
    <dbReference type="NCBI Taxonomy" id="165716"/>
    <lineage>
        <taxon>Eukaryota</taxon>
        <taxon>Viridiplantae</taxon>
        <taxon>Streptophyta</taxon>
        <taxon>Embryophyta</taxon>
        <taxon>Tracheophyta</taxon>
        <taxon>Spermatophyta</taxon>
        <taxon>Magnoliopsida</taxon>
        <taxon>eudicotyledons</taxon>
        <taxon>Gunneridae</taxon>
        <taxon>Pentapetalae</taxon>
        <taxon>asterids</taxon>
        <taxon>Ericales</taxon>
        <taxon>Actinidiaceae</taxon>
        <taxon>Actinidia</taxon>
    </lineage>
</organism>
<proteinExistence type="predicted"/>
<dbReference type="Proteomes" id="UP000585474">
    <property type="component" value="Unassembled WGS sequence"/>
</dbReference>
<feature type="compositionally biased region" description="Basic and acidic residues" evidence="1">
    <location>
        <begin position="34"/>
        <end position="44"/>
    </location>
</feature>
<dbReference type="EMBL" id="BJWL01000006">
    <property type="protein sequence ID" value="GFY88465.1"/>
    <property type="molecule type" value="Genomic_DNA"/>
</dbReference>
<accession>A0A7J0EPP9</accession>
<evidence type="ECO:0000313" key="3">
    <source>
        <dbReference type="Proteomes" id="UP000585474"/>
    </source>
</evidence>
<evidence type="ECO:0000256" key="1">
    <source>
        <dbReference type="SAM" id="MobiDB-lite"/>
    </source>
</evidence>
<dbReference type="AlphaFoldDB" id="A0A7J0EPP9"/>
<sequence>MVVEPTPHHQLRSRSAYAPTDDGEVDEANSNDNPPKDQSCKLEASDNNSVDSGDQSCGDHESETLSGYLN</sequence>
<gene>
    <name evidence="2" type="ORF">Acr_06g0004050</name>
</gene>
<protein>
    <submittedName>
        <fullName evidence="2">Uncharacterized protein</fullName>
    </submittedName>
</protein>
<feature type="compositionally biased region" description="Polar residues" evidence="1">
    <location>
        <begin position="45"/>
        <end position="55"/>
    </location>
</feature>
<feature type="region of interest" description="Disordered" evidence="1">
    <location>
        <begin position="1"/>
        <end position="70"/>
    </location>
</feature>
<keyword evidence="3" id="KW-1185">Reference proteome</keyword>